<dbReference type="AlphaFoldDB" id="A0A3B3SJ96"/>
<comment type="function">
    <text evidence="1">Dual specificity phosphatase able to dephosphorylate phosphotyrosine, phosphoserine and phosphothreonine residues, with a preference for phosphotyrosine as a substrate.</text>
</comment>
<dbReference type="PRINTS" id="PR01909">
    <property type="entry name" value="ADSPHPHTASEA"/>
</dbReference>
<comment type="similarity">
    <text evidence="1">Belongs to the protein-tyrosine phosphatase family. Non-receptor class dual specificity subfamily.</text>
</comment>
<name>A0A3B3SJ96_9TELE</name>
<dbReference type="PRINTS" id="PR01908">
    <property type="entry name" value="ADSPHPHTASE"/>
</dbReference>
<dbReference type="GO" id="GO:0004722">
    <property type="term" value="F:protein serine/threonine phosphatase activity"/>
    <property type="evidence" value="ECO:0007669"/>
    <property type="project" value="UniProtKB-EC"/>
</dbReference>
<comment type="catalytic activity">
    <reaction evidence="1">
        <text>O-phospho-L-seryl-[protein] + H2O = L-seryl-[protein] + phosphate</text>
        <dbReference type="Rhea" id="RHEA:20629"/>
        <dbReference type="Rhea" id="RHEA-COMP:9863"/>
        <dbReference type="Rhea" id="RHEA-COMP:11604"/>
        <dbReference type="ChEBI" id="CHEBI:15377"/>
        <dbReference type="ChEBI" id="CHEBI:29999"/>
        <dbReference type="ChEBI" id="CHEBI:43474"/>
        <dbReference type="ChEBI" id="CHEBI:83421"/>
        <dbReference type="EC" id="3.1.3.16"/>
    </reaction>
</comment>
<accession>A0A3B3SJ96</accession>
<comment type="catalytic activity">
    <reaction evidence="1">
        <text>O-phospho-L-threonyl-[protein] + H2O = L-threonyl-[protein] + phosphate</text>
        <dbReference type="Rhea" id="RHEA:47004"/>
        <dbReference type="Rhea" id="RHEA-COMP:11060"/>
        <dbReference type="Rhea" id="RHEA-COMP:11605"/>
        <dbReference type="ChEBI" id="CHEBI:15377"/>
        <dbReference type="ChEBI" id="CHEBI:30013"/>
        <dbReference type="ChEBI" id="CHEBI:43474"/>
        <dbReference type="ChEBI" id="CHEBI:61977"/>
        <dbReference type="EC" id="3.1.3.16"/>
    </reaction>
</comment>
<protein>
    <recommendedName>
        <fullName evidence="1">Dual specificity protein phosphatase</fullName>
        <ecNumber evidence="1">3.1.3.16</ecNumber>
        <ecNumber evidence="1">3.1.3.48</ecNumber>
    </recommendedName>
</protein>
<dbReference type="GO" id="GO:0043409">
    <property type="term" value="P:negative regulation of MAPK cascade"/>
    <property type="evidence" value="ECO:0007669"/>
    <property type="project" value="TreeGrafter"/>
</dbReference>
<dbReference type="Gene3D" id="3.90.190.10">
    <property type="entry name" value="Protein tyrosine phosphatase superfamily"/>
    <property type="match status" value="1"/>
</dbReference>
<dbReference type="SUPFAM" id="SSF52799">
    <property type="entry name" value="(Phosphotyrosine protein) phosphatases II"/>
    <property type="match status" value="1"/>
</dbReference>
<organism evidence="2 3">
    <name type="scientific">Paramormyrops kingsleyae</name>
    <dbReference type="NCBI Taxonomy" id="1676925"/>
    <lineage>
        <taxon>Eukaryota</taxon>
        <taxon>Metazoa</taxon>
        <taxon>Chordata</taxon>
        <taxon>Craniata</taxon>
        <taxon>Vertebrata</taxon>
        <taxon>Euteleostomi</taxon>
        <taxon>Actinopterygii</taxon>
        <taxon>Neopterygii</taxon>
        <taxon>Teleostei</taxon>
        <taxon>Osteoglossocephala</taxon>
        <taxon>Osteoglossomorpha</taxon>
        <taxon>Osteoglossiformes</taxon>
        <taxon>Mormyridae</taxon>
        <taxon>Paramormyrops</taxon>
    </lineage>
</organism>
<dbReference type="GO" id="GO:0033549">
    <property type="term" value="F:MAP kinase phosphatase activity"/>
    <property type="evidence" value="ECO:0007669"/>
    <property type="project" value="TreeGrafter"/>
</dbReference>
<dbReference type="InterPro" id="IPR029021">
    <property type="entry name" value="Prot-tyrosine_phosphatase-like"/>
</dbReference>
<proteinExistence type="inferred from homology"/>
<dbReference type="STRING" id="1676925.ENSPKIP00000030091"/>
<reference evidence="2" key="2">
    <citation type="submission" date="2025-09" db="UniProtKB">
        <authorList>
            <consortium name="Ensembl"/>
        </authorList>
    </citation>
    <scope>IDENTIFICATION</scope>
</reference>
<dbReference type="GO" id="GO:0005737">
    <property type="term" value="C:cytoplasm"/>
    <property type="evidence" value="ECO:0007669"/>
    <property type="project" value="TreeGrafter"/>
</dbReference>
<dbReference type="PANTHER" id="PTHR45682:SF10">
    <property type="entry name" value="DUAL SPECIFICITY PROTEIN PHOSPHATASE 13 ISOFORM B"/>
    <property type="match status" value="1"/>
</dbReference>
<keyword evidence="1" id="KW-0378">Hydrolase</keyword>
<dbReference type="EC" id="3.1.3.48" evidence="1"/>
<evidence type="ECO:0000256" key="1">
    <source>
        <dbReference type="RuleBase" id="RU366038"/>
    </source>
</evidence>
<keyword evidence="3" id="KW-1185">Reference proteome</keyword>
<dbReference type="GO" id="GO:0008138">
    <property type="term" value="F:protein tyrosine/serine/threonine phosphatase activity"/>
    <property type="evidence" value="ECO:0007669"/>
    <property type="project" value="UniProtKB-UniRule"/>
</dbReference>
<comment type="catalytic activity">
    <reaction evidence="1">
        <text>O-phospho-L-tyrosyl-[protein] + H2O = L-tyrosyl-[protein] + phosphate</text>
        <dbReference type="Rhea" id="RHEA:10684"/>
        <dbReference type="Rhea" id="RHEA-COMP:10136"/>
        <dbReference type="Rhea" id="RHEA-COMP:20101"/>
        <dbReference type="ChEBI" id="CHEBI:15377"/>
        <dbReference type="ChEBI" id="CHEBI:43474"/>
        <dbReference type="ChEBI" id="CHEBI:46858"/>
        <dbReference type="ChEBI" id="CHEBI:61978"/>
        <dbReference type="EC" id="3.1.3.48"/>
    </reaction>
</comment>
<evidence type="ECO:0000313" key="2">
    <source>
        <dbReference type="Ensembl" id="ENSPKIP00000030091.1"/>
    </source>
</evidence>
<dbReference type="Proteomes" id="UP000261540">
    <property type="component" value="Unplaced"/>
</dbReference>
<dbReference type="InterPro" id="IPR020405">
    <property type="entry name" value="Atypical_DUSP_subfamA"/>
</dbReference>
<sequence length="143" mass="15796">MSDSGVHRRRVPFPHVKGGKGCCHLPEIPNETAIKIYKPQEPSTARDKATLSGLGITHIVNGADGRIRSPVSLYNDMAITCYGVQAADHPSFDLSPFFYPTAAFIQTALSQKGKILQVLRDFVYKCHSEAFVMSHLQQNVLLQ</sequence>
<reference evidence="2" key="1">
    <citation type="submission" date="2025-08" db="UniProtKB">
        <authorList>
            <consortium name="Ensembl"/>
        </authorList>
    </citation>
    <scope>IDENTIFICATION</scope>
</reference>
<dbReference type="GO" id="GO:0004725">
    <property type="term" value="F:protein tyrosine phosphatase activity"/>
    <property type="evidence" value="ECO:0007669"/>
    <property type="project" value="UniProtKB-EC"/>
</dbReference>
<dbReference type="Ensembl" id="ENSPKIT00000010896.1">
    <property type="protein sequence ID" value="ENSPKIP00000030091.1"/>
    <property type="gene ID" value="ENSPKIG00000011079.1"/>
</dbReference>
<keyword evidence="1" id="KW-0904">Protein phosphatase</keyword>
<dbReference type="EC" id="3.1.3.16" evidence="1"/>
<evidence type="ECO:0000313" key="3">
    <source>
        <dbReference type="Proteomes" id="UP000261540"/>
    </source>
</evidence>
<dbReference type="PANTHER" id="PTHR45682">
    <property type="entry name" value="AGAP008228-PA"/>
    <property type="match status" value="1"/>
</dbReference>